<dbReference type="PANTHER" id="PTHR42855:SF1">
    <property type="entry name" value="ABC TRANSPORTER DOMAIN-CONTAINING PROTEIN"/>
    <property type="match status" value="1"/>
</dbReference>
<reference evidence="7 8" key="1">
    <citation type="journal article" date="2018" name="Int. J. Syst. Bacteriol.">
        <title>Oceaniradius stylonemae gen. nov., sp. nov., isolated from a red alga, Stylonema cornu-cervi.</title>
        <authorList>
            <person name="Jeong S."/>
        </authorList>
    </citation>
    <scope>NUCLEOTIDE SEQUENCE [LARGE SCALE GENOMIC DNA]</scope>
    <source>
        <strain evidence="7 8">StC1</strain>
    </source>
</reference>
<dbReference type="OrthoDB" id="9808609at2"/>
<evidence type="ECO:0000256" key="3">
    <source>
        <dbReference type="ARBA" id="ARBA00049360"/>
    </source>
</evidence>
<dbReference type="GO" id="GO:0003677">
    <property type="term" value="F:DNA binding"/>
    <property type="evidence" value="ECO:0007669"/>
    <property type="project" value="InterPro"/>
</dbReference>
<keyword evidence="1" id="KW-0547">Nucleotide-binding</keyword>
<dbReference type="GO" id="GO:0016887">
    <property type="term" value="F:ATP hydrolysis activity"/>
    <property type="evidence" value="ECO:0007669"/>
    <property type="project" value="InterPro"/>
</dbReference>
<evidence type="ECO:0000256" key="1">
    <source>
        <dbReference type="ARBA" id="ARBA00022741"/>
    </source>
</evidence>
<dbReference type="GO" id="GO:0005524">
    <property type="term" value="F:ATP binding"/>
    <property type="evidence" value="ECO:0007669"/>
    <property type="project" value="UniProtKB-KW"/>
</dbReference>
<evidence type="ECO:0000256" key="5">
    <source>
        <dbReference type="SAM" id="MobiDB-lite"/>
    </source>
</evidence>
<dbReference type="PROSITE" id="PS00211">
    <property type="entry name" value="ABC_TRANSPORTER_1"/>
    <property type="match status" value="2"/>
</dbReference>
<dbReference type="InterPro" id="IPR017871">
    <property type="entry name" value="ABC_transporter-like_CS"/>
</dbReference>
<dbReference type="InterPro" id="IPR032524">
    <property type="entry name" value="ABC_tran_C"/>
</dbReference>
<protein>
    <submittedName>
        <fullName evidence="7">ATP-binding cassette domain-containing protein</fullName>
    </submittedName>
</protein>
<dbReference type="Proteomes" id="UP000246132">
    <property type="component" value="Unassembled WGS sequence"/>
</dbReference>
<accession>A0A3A8AMQ0</accession>
<evidence type="ECO:0000313" key="8">
    <source>
        <dbReference type="Proteomes" id="UP000246132"/>
    </source>
</evidence>
<dbReference type="FunFam" id="3.40.50.300:FF:000309">
    <property type="entry name" value="ABC transporter ATP-binding protein"/>
    <property type="match status" value="1"/>
</dbReference>
<dbReference type="Pfam" id="PF16326">
    <property type="entry name" value="ABC_tran_CTD"/>
    <property type="match status" value="1"/>
</dbReference>
<evidence type="ECO:0000256" key="4">
    <source>
        <dbReference type="ARBA" id="ARBA00061478"/>
    </source>
</evidence>
<comment type="similarity">
    <text evidence="4">Belongs to the ABC transporter superfamily. ABCF family. Uup subfamily.</text>
</comment>
<proteinExistence type="inferred from homology"/>
<dbReference type="SUPFAM" id="SSF52540">
    <property type="entry name" value="P-loop containing nucleoside triphosphate hydrolases"/>
    <property type="match status" value="2"/>
</dbReference>
<comment type="caution">
    <text evidence="7">The sequence shown here is derived from an EMBL/GenBank/DDBJ whole genome shotgun (WGS) entry which is preliminary data.</text>
</comment>
<dbReference type="InterPro" id="IPR003593">
    <property type="entry name" value="AAA+_ATPase"/>
</dbReference>
<dbReference type="PANTHER" id="PTHR42855">
    <property type="entry name" value="ABC TRANSPORTER ATP-BINDING SUBUNIT"/>
    <property type="match status" value="1"/>
</dbReference>
<name>A0A3A8AMQ0_9HYPH</name>
<dbReference type="Pfam" id="PF00005">
    <property type="entry name" value="ABC_tran"/>
    <property type="match status" value="2"/>
</dbReference>
<dbReference type="Gene3D" id="1.10.287.380">
    <property type="entry name" value="Valyl-tRNA synthetase, C-terminal domain"/>
    <property type="match status" value="1"/>
</dbReference>
<dbReference type="PROSITE" id="PS50893">
    <property type="entry name" value="ABC_TRANSPORTER_2"/>
    <property type="match status" value="2"/>
</dbReference>
<dbReference type="EMBL" id="QFWV02000004">
    <property type="protein sequence ID" value="RKF07944.1"/>
    <property type="molecule type" value="Genomic_DNA"/>
</dbReference>
<evidence type="ECO:0000313" key="7">
    <source>
        <dbReference type="EMBL" id="RKF07944.1"/>
    </source>
</evidence>
<feature type="domain" description="ABC transporter" evidence="6">
    <location>
        <begin position="6"/>
        <end position="216"/>
    </location>
</feature>
<dbReference type="Gene3D" id="3.40.50.300">
    <property type="entry name" value="P-loop containing nucleotide triphosphate hydrolases"/>
    <property type="match status" value="2"/>
</dbReference>
<dbReference type="AlphaFoldDB" id="A0A3A8AMQ0"/>
<dbReference type="SMART" id="SM00382">
    <property type="entry name" value="AAA"/>
    <property type="match status" value="2"/>
</dbReference>
<feature type="domain" description="ABC transporter" evidence="6">
    <location>
        <begin position="283"/>
        <end position="501"/>
    </location>
</feature>
<organism evidence="7 8">
    <name type="scientific">Oceaniradius stylonematis</name>
    <dbReference type="NCBI Taxonomy" id="2184161"/>
    <lineage>
        <taxon>Bacteria</taxon>
        <taxon>Pseudomonadati</taxon>
        <taxon>Pseudomonadota</taxon>
        <taxon>Alphaproteobacteria</taxon>
        <taxon>Hyphomicrobiales</taxon>
        <taxon>Ahrensiaceae</taxon>
        <taxon>Oceaniradius</taxon>
    </lineage>
</organism>
<dbReference type="CDD" id="cd03221">
    <property type="entry name" value="ABCF_EF-3"/>
    <property type="match status" value="2"/>
</dbReference>
<dbReference type="RefSeq" id="WP_109765792.1">
    <property type="nucleotide sequence ID" value="NZ_QFWV02000004.1"/>
</dbReference>
<feature type="region of interest" description="Disordered" evidence="5">
    <location>
        <begin position="497"/>
        <end position="532"/>
    </location>
</feature>
<sequence length="609" mass="66704">MAAPLMRLEDITLTFGGKPLLEAVSFSVHQGDRIALVGRNGSGKSTLLKIAAGLVEPSGGTVTAERGTTVRYLPQAPDLDGHADLHAYAAAGLGPLDDPHRADRLLAELGLDPARSPANLSGGEARRAALARTLAAAPDLLLLDEPTNHLDLPAIEWLEGELARSASAMVIISHDRRFLETLTRKTVWLDRGTIRENAKGFAGFEEWRDRVLEEEERDLHKLKRKIVREEHWLTYGVTARRKRNQRRLSDLKSLRQRFRDHDKAPGAAKMEASDARASGKLVIEADTVSKTLGGKPLVRDFSLRIHRGDRIGLVGPNGAGKTTLINLLTGAVQPDAGHVRLGANLDIAVLDQRRAALDPDETLEHFLTDGRGQSLVVNGSQKHVASYMKDFLFKPEQARTPVRELSGGEKARLVLARLLARPANLLVLDEPTNDLDMETLDLLQELIAGFDGTVLLVSHDRDFLDRTVGAVIAPDPAQPGHWLTYAGGYSDMIAQRRERTAKTDASPAKAKPARTGESPAQPDTKSAPARRKLSFKQKHALETLPGDMERLAEEIAGLETQMADPDFFARDPSGFSDAAKKLEAARSRHAAKEEEWLELELMREEIEGA</sequence>
<dbReference type="InterPro" id="IPR037118">
    <property type="entry name" value="Val-tRNA_synth_C_sf"/>
</dbReference>
<gene>
    <name evidence="7" type="ORF">DEM25_007345</name>
</gene>
<dbReference type="InterPro" id="IPR027417">
    <property type="entry name" value="P-loop_NTPase"/>
</dbReference>
<dbReference type="InterPro" id="IPR051309">
    <property type="entry name" value="ABCF_ATPase"/>
</dbReference>
<evidence type="ECO:0000259" key="6">
    <source>
        <dbReference type="PROSITE" id="PS50893"/>
    </source>
</evidence>
<keyword evidence="2 7" id="KW-0067">ATP-binding</keyword>
<comment type="catalytic activity">
    <reaction evidence="3">
        <text>ATP + H2O = ADP + phosphate + H(+)</text>
        <dbReference type="Rhea" id="RHEA:13065"/>
        <dbReference type="ChEBI" id="CHEBI:15377"/>
        <dbReference type="ChEBI" id="CHEBI:15378"/>
        <dbReference type="ChEBI" id="CHEBI:30616"/>
        <dbReference type="ChEBI" id="CHEBI:43474"/>
        <dbReference type="ChEBI" id="CHEBI:456216"/>
    </reaction>
</comment>
<evidence type="ECO:0000256" key="2">
    <source>
        <dbReference type="ARBA" id="ARBA00022840"/>
    </source>
</evidence>
<keyword evidence="8" id="KW-1185">Reference proteome</keyword>
<dbReference type="InterPro" id="IPR003439">
    <property type="entry name" value="ABC_transporter-like_ATP-bd"/>
</dbReference>